<dbReference type="FunFam" id="3.40.50.300:FF:000006">
    <property type="entry name" value="DNA-binding transcriptional regulator NtrC"/>
    <property type="match status" value="1"/>
</dbReference>
<dbReference type="InterPro" id="IPR002197">
    <property type="entry name" value="HTH_Fis"/>
</dbReference>
<dbReference type="InterPro" id="IPR002078">
    <property type="entry name" value="Sigma_54_int"/>
</dbReference>
<dbReference type="HOGENOM" id="CLU_000445_8_12_9"/>
<organism evidence="8 9">
    <name type="scientific">Kyrpidia tusciae (strain DSM 2912 / NBRC 15312 / T2)</name>
    <name type="common">Bacillus tusciae</name>
    <dbReference type="NCBI Taxonomy" id="562970"/>
    <lineage>
        <taxon>Bacteria</taxon>
        <taxon>Bacillati</taxon>
        <taxon>Bacillota</taxon>
        <taxon>Bacilli</taxon>
        <taxon>Bacillales</taxon>
        <taxon>Alicyclobacillaceae</taxon>
        <taxon>Kyrpidia</taxon>
    </lineage>
</organism>
<feature type="domain" description="Sigma-54 factor interaction" evidence="7">
    <location>
        <begin position="340"/>
        <end position="571"/>
    </location>
</feature>
<evidence type="ECO:0000256" key="4">
    <source>
        <dbReference type="ARBA" id="ARBA00023125"/>
    </source>
</evidence>
<keyword evidence="4" id="KW-0238">DNA-binding</keyword>
<dbReference type="Gene3D" id="3.40.50.300">
    <property type="entry name" value="P-loop containing nucleotide triphosphate hydrolases"/>
    <property type="match status" value="1"/>
</dbReference>
<dbReference type="InterPro" id="IPR025944">
    <property type="entry name" value="Sigma_54_int_dom_CS"/>
</dbReference>
<dbReference type="CDD" id="cd00009">
    <property type="entry name" value="AAA"/>
    <property type="match status" value="1"/>
</dbReference>
<dbReference type="PROSITE" id="PS00676">
    <property type="entry name" value="SIGMA54_INTERACT_2"/>
    <property type="match status" value="1"/>
</dbReference>
<dbReference type="PANTHER" id="PTHR32071">
    <property type="entry name" value="TRANSCRIPTIONAL REGULATORY PROTEIN"/>
    <property type="match status" value="1"/>
</dbReference>
<dbReference type="SMART" id="SM00382">
    <property type="entry name" value="AAA"/>
    <property type="match status" value="1"/>
</dbReference>
<keyword evidence="2" id="KW-0067">ATP-binding</keyword>
<dbReference type="InterPro" id="IPR003593">
    <property type="entry name" value="AAA+_ATPase"/>
</dbReference>
<dbReference type="InterPro" id="IPR025662">
    <property type="entry name" value="Sigma_54_int_dom_ATP-bd_1"/>
</dbReference>
<dbReference type="eggNOG" id="COG3284">
    <property type="taxonomic scope" value="Bacteria"/>
</dbReference>
<dbReference type="Gene3D" id="1.10.10.60">
    <property type="entry name" value="Homeodomain-like"/>
    <property type="match status" value="1"/>
</dbReference>
<dbReference type="SUPFAM" id="SSF46689">
    <property type="entry name" value="Homeodomain-like"/>
    <property type="match status" value="1"/>
</dbReference>
<dbReference type="PROSITE" id="PS50045">
    <property type="entry name" value="SIGMA54_INTERACT_4"/>
    <property type="match status" value="1"/>
</dbReference>
<dbReference type="PROSITE" id="PS00675">
    <property type="entry name" value="SIGMA54_INTERACT_1"/>
    <property type="match status" value="1"/>
</dbReference>
<keyword evidence="1" id="KW-0547">Nucleotide-binding</keyword>
<evidence type="ECO:0000256" key="2">
    <source>
        <dbReference type="ARBA" id="ARBA00022840"/>
    </source>
</evidence>
<accession>D5WSW2</accession>
<dbReference type="Gene3D" id="1.10.8.60">
    <property type="match status" value="1"/>
</dbReference>
<gene>
    <name evidence="8" type="ordered locus">Btus_2470</name>
</gene>
<name>D5WSW2_KYRT2</name>
<dbReference type="GO" id="GO:0005524">
    <property type="term" value="F:ATP binding"/>
    <property type="evidence" value="ECO:0007669"/>
    <property type="project" value="UniProtKB-KW"/>
</dbReference>
<dbReference type="InterPro" id="IPR058031">
    <property type="entry name" value="AAA_lid_NorR"/>
</dbReference>
<evidence type="ECO:0000256" key="3">
    <source>
        <dbReference type="ARBA" id="ARBA00023015"/>
    </source>
</evidence>
<dbReference type="KEGG" id="bts:Btus_2470"/>
<dbReference type="GO" id="GO:0006355">
    <property type="term" value="P:regulation of DNA-templated transcription"/>
    <property type="evidence" value="ECO:0007669"/>
    <property type="project" value="InterPro"/>
</dbReference>
<dbReference type="PROSITE" id="PS00688">
    <property type="entry name" value="SIGMA54_INTERACT_3"/>
    <property type="match status" value="1"/>
</dbReference>
<dbReference type="InterPro" id="IPR025943">
    <property type="entry name" value="Sigma_54_int_dom_ATP-bd_2"/>
</dbReference>
<protein>
    <submittedName>
        <fullName evidence="8">GAF modulated sigma54 specific transcriptional regulator, Fis family</fullName>
    </submittedName>
</protein>
<reference evidence="8 9" key="1">
    <citation type="journal article" date="2011" name="Stand. Genomic Sci.">
        <title>Complete genome sequence of the thermophilic, hydrogen-oxidizing Bacillus tusciae type strain (T2) and reclassification in the new genus, Kyrpidia gen. nov. as Kyrpidia tusciae comb. nov. and emendation of the family Alicyclobacillaceae da Costa and Rainey, 2010.</title>
        <authorList>
            <person name="Klenk H.P."/>
            <person name="Lapidus A."/>
            <person name="Chertkov O."/>
            <person name="Copeland A."/>
            <person name="Del Rio T.G."/>
            <person name="Nolan M."/>
            <person name="Lucas S."/>
            <person name="Chen F."/>
            <person name="Tice H."/>
            <person name="Cheng J.F."/>
            <person name="Han C."/>
            <person name="Bruce D."/>
            <person name="Goodwin L."/>
            <person name="Pitluck S."/>
            <person name="Pati A."/>
            <person name="Ivanova N."/>
            <person name="Mavromatis K."/>
            <person name="Daum C."/>
            <person name="Chen A."/>
            <person name="Palaniappan K."/>
            <person name="Chang Y.J."/>
            <person name="Land M."/>
            <person name="Hauser L."/>
            <person name="Jeffries C.D."/>
            <person name="Detter J.C."/>
            <person name="Rohde M."/>
            <person name="Abt B."/>
            <person name="Pukall R."/>
            <person name="Goker M."/>
            <person name="Bristow J."/>
            <person name="Markowitz V."/>
            <person name="Hugenholtz P."/>
            <person name="Eisen J.A."/>
        </authorList>
    </citation>
    <scope>NUCLEOTIDE SEQUENCE [LARGE SCALE GENOMIC DNA]</scope>
    <source>
        <strain evidence="8 9">DSM 2912</strain>
    </source>
</reference>
<evidence type="ECO:0000259" key="7">
    <source>
        <dbReference type="PROSITE" id="PS50045"/>
    </source>
</evidence>
<dbReference type="GO" id="GO:0043565">
    <property type="term" value="F:sequence-specific DNA binding"/>
    <property type="evidence" value="ECO:0007669"/>
    <property type="project" value="InterPro"/>
</dbReference>
<dbReference type="PANTHER" id="PTHR32071:SF57">
    <property type="entry name" value="C4-DICARBOXYLATE TRANSPORT TRANSCRIPTIONAL REGULATORY PROTEIN DCTD"/>
    <property type="match status" value="1"/>
</dbReference>
<dbReference type="STRING" id="562970.Btus_2470"/>
<evidence type="ECO:0000256" key="6">
    <source>
        <dbReference type="SAM" id="MobiDB-lite"/>
    </source>
</evidence>
<evidence type="ECO:0000256" key="5">
    <source>
        <dbReference type="ARBA" id="ARBA00023163"/>
    </source>
</evidence>
<dbReference type="PRINTS" id="PR01590">
    <property type="entry name" value="HTHFIS"/>
</dbReference>
<evidence type="ECO:0000313" key="9">
    <source>
        <dbReference type="Proteomes" id="UP000002368"/>
    </source>
</evidence>
<dbReference type="InterPro" id="IPR027417">
    <property type="entry name" value="P-loop_NTPase"/>
</dbReference>
<feature type="region of interest" description="Disordered" evidence="6">
    <location>
        <begin position="601"/>
        <end position="655"/>
    </location>
</feature>
<keyword evidence="5" id="KW-0804">Transcription</keyword>
<dbReference type="SUPFAM" id="SSF55781">
    <property type="entry name" value="GAF domain-like"/>
    <property type="match status" value="1"/>
</dbReference>
<evidence type="ECO:0000313" key="8">
    <source>
        <dbReference type="EMBL" id="ADG07131.1"/>
    </source>
</evidence>
<proteinExistence type="predicted"/>
<dbReference type="InterPro" id="IPR009057">
    <property type="entry name" value="Homeodomain-like_sf"/>
</dbReference>
<dbReference type="Pfam" id="PF02954">
    <property type="entry name" value="HTH_8"/>
    <property type="match status" value="1"/>
</dbReference>
<dbReference type="Gene3D" id="3.30.450.40">
    <property type="match status" value="1"/>
</dbReference>
<dbReference type="SUPFAM" id="SSF52540">
    <property type="entry name" value="P-loop containing nucleoside triphosphate hydrolases"/>
    <property type="match status" value="1"/>
</dbReference>
<dbReference type="Pfam" id="PF25601">
    <property type="entry name" value="AAA_lid_14"/>
    <property type="match status" value="1"/>
</dbReference>
<dbReference type="Pfam" id="PF00158">
    <property type="entry name" value="Sigma54_activat"/>
    <property type="match status" value="1"/>
</dbReference>
<dbReference type="AlphaFoldDB" id="D5WSW2"/>
<dbReference type="Proteomes" id="UP000002368">
    <property type="component" value="Chromosome"/>
</dbReference>
<sequence length="704" mass="78733">MLSLEELSKQRRRLEESWDHFLRDPRAAGNSSIRSVVLESWSRCVQSGVDPRRKATDISLKEDQIKDILQYSQLYELSFPILQDLSLQVKETGYLVTLCDPKGHILFLDGDRQVLKKAERMNFVVGADWSEQSIGTNAIGTCLEVGQPVQIFAAEHFCVGVQDWTCSSAPIRDPISRDIIGVVDVTGLWRDSQPHTLSMVTMACGTIQSRMNQQIAGARLELSEHYQQTQQRYPGNGVMALDAAFHPVAVNEEARRILRRHSGREVEQWWDNERIHAALFASRSPSVDEGMYEVTLEECGIRVVVEEVQWSGRRVGYLLILRPMGSQKTAGGPTVAWGGVIGRSPEILSVISRCDVVAHTDVPVLLLGESGTGKELFARGIHQAGPRRNGPFIAVNCGALQKDLLASELFGYAPGAFTGASKTGKAGKFEEAQNGTLFLDEIGEMPPEFQVHLLRVLQEREVVRLGSSQPIPVNARIIAATHRNLEEMMRRGEFREDLYFRLHVVSLTIPPLRDRRGDIPLLIDHILDQLSKRYHIPRPGLEPEVFDFFVHHYPWPGNVRELKHALEYAVLFCNRVITWRDLPETLRKAAFGDSGRSLTPYVSNVVSTPGDPRPALERSTARPAPRRALPGAVEAVPASKLEPTPESGANPGPVDAAADRQQLLQLLEEVGGNLSEAARRLRIARTTLYRRLDRYGIRKHLKIE</sequence>
<feature type="compositionally biased region" description="Low complexity" evidence="6">
    <location>
        <begin position="621"/>
        <end position="630"/>
    </location>
</feature>
<dbReference type="InterPro" id="IPR029016">
    <property type="entry name" value="GAF-like_dom_sf"/>
</dbReference>
<dbReference type="EMBL" id="CP002017">
    <property type="protein sequence ID" value="ADG07131.1"/>
    <property type="molecule type" value="Genomic_DNA"/>
</dbReference>
<keyword evidence="9" id="KW-1185">Reference proteome</keyword>
<evidence type="ECO:0000256" key="1">
    <source>
        <dbReference type="ARBA" id="ARBA00022741"/>
    </source>
</evidence>
<keyword evidence="3" id="KW-0805">Transcription regulation</keyword>